<feature type="compositionally biased region" description="Polar residues" evidence="1">
    <location>
        <begin position="485"/>
        <end position="514"/>
    </location>
</feature>
<dbReference type="RefSeq" id="YP_010806169.1">
    <property type="nucleotide sequence ID" value="NC_077214.1"/>
</dbReference>
<sequence>MVEKRRFSFTNLFRRSTPKPADRNIFNMGIQERQNNYMMTAPIIYSLVQQSVITRTCITQLKQEIFRRGYIWEKSYEAICLDCNKKHQRPVSVCSRCESENLRKPDENQLIFAEKFLEGYVNQSEQLFIDVLRELEDDLNIMDDAYIVLVKEYFIDGNQNIRMHRIKEIYRGDPVTMFIYADENGVKGTKGFTCVNHRTILSTEPHEMCEVCGSNLHPVHYVNRANGEDQHFLEGEVLHFSKYSPSRLYGFSPVITLYNHIMTLVAMENYVNSSYTKSRMPRGLLAVQTRNMDSMRAFWRGVKEKMESDPHFIPVMGIEAENGKGSVEWIKFMDSLKEMDYVSVKDDLRDRISAFYGVSKVFMADNTTSGGLNNEGMQILVTNRAVQMAQNVYNSYVFPFLIKQFGITDWNLKLPPSEEEDEIAVLRKREIEVNIAASIKNLGFEIEMDEDGNFTYEKPKPVEQPQQQGEGEENVENDPYAGTNIDASQLGQMQEQALESKPQENPATTRNKPSMSVGPDKRLTGLPEEAGNQNVDRRSERRIG</sequence>
<dbReference type="KEGG" id="vg:80545130"/>
<organism evidence="2 3">
    <name type="scientific">Poseidoniales virus YSH_150918</name>
    <dbReference type="NCBI Taxonomy" id="3071324"/>
    <lineage>
        <taxon>Viruses</taxon>
        <taxon>Duplodnaviria</taxon>
        <taxon>Heunggongvirae</taxon>
        <taxon>Uroviricota</taxon>
        <taxon>Caudoviricetes</taxon>
        <taxon>Magrovirales</taxon>
        <taxon>Aoguangviridae</taxon>
        <taxon>Aobingvirus</taxon>
        <taxon>Aobingvirus yangshanense</taxon>
    </lineage>
</organism>
<proteinExistence type="predicted"/>
<evidence type="ECO:0000256" key="1">
    <source>
        <dbReference type="SAM" id="MobiDB-lite"/>
    </source>
</evidence>
<evidence type="ECO:0000313" key="3">
    <source>
        <dbReference type="Proteomes" id="UP001157002"/>
    </source>
</evidence>
<protein>
    <submittedName>
        <fullName evidence="2">Portal protein</fullName>
    </submittedName>
</protein>
<reference evidence="2 3" key="1">
    <citation type="submission" date="2022-05" db="EMBL/GenBank/DDBJ databases">
        <title>Diverse viruses of marine archaea discovered using metagenomics.</title>
        <authorList>
            <person name="Zhou Y."/>
        </authorList>
    </citation>
    <scope>NUCLEOTIDE SEQUENCE [LARGE SCALE GENOMIC DNA]</scope>
    <source>
        <strain evidence="2">YSH_150918</strain>
    </source>
</reference>
<keyword evidence="3" id="KW-1185">Reference proteome</keyword>
<dbReference type="GeneID" id="80545130"/>
<evidence type="ECO:0000313" key="2">
    <source>
        <dbReference type="EMBL" id="UVF62578.1"/>
    </source>
</evidence>
<accession>A0A976UB04</accession>
<feature type="region of interest" description="Disordered" evidence="1">
    <location>
        <begin position="453"/>
        <end position="544"/>
    </location>
</feature>
<dbReference type="Proteomes" id="UP001157002">
    <property type="component" value="Segment"/>
</dbReference>
<dbReference type="EMBL" id="ON649702">
    <property type="protein sequence ID" value="UVF62578.1"/>
    <property type="molecule type" value="Genomic_DNA"/>
</dbReference>
<feature type="compositionally biased region" description="Basic and acidic residues" evidence="1">
    <location>
        <begin position="535"/>
        <end position="544"/>
    </location>
</feature>
<name>A0A976UB04_9CAUD</name>